<proteinExistence type="inferred from homology"/>
<evidence type="ECO:0000259" key="3">
    <source>
        <dbReference type="Pfam" id="PF11867"/>
    </source>
</evidence>
<reference evidence="5" key="1">
    <citation type="journal article" date="2019" name="Int. J. Syst. Evol. Microbiol.">
        <title>The Global Catalogue of Microorganisms (GCM) 10K type strain sequencing project: providing services to taxonomists for standard genome sequencing and annotation.</title>
        <authorList>
            <consortium name="The Broad Institute Genomics Platform"/>
            <consortium name="The Broad Institute Genome Sequencing Center for Infectious Disease"/>
            <person name="Wu L."/>
            <person name="Ma J."/>
        </authorList>
    </citation>
    <scope>NUCLEOTIDE SEQUENCE [LARGE SCALE GENOMIC DNA]</scope>
    <source>
        <strain evidence="5">CGMCC 4.7466</strain>
    </source>
</reference>
<dbReference type="Gene3D" id="1.20.1260.30">
    <property type="match status" value="1"/>
</dbReference>
<evidence type="ECO:0000313" key="4">
    <source>
        <dbReference type="EMBL" id="MFC4874376.1"/>
    </source>
</evidence>
<dbReference type="Pfam" id="PF11867">
    <property type="entry name" value="T1RH-like_C"/>
    <property type="match status" value="1"/>
</dbReference>
<keyword evidence="4" id="KW-0255">Endonuclease</keyword>
<keyword evidence="4" id="KW-0378">Hydrolase</keyword>
<keyword evidence="4" id="KW-0540">Nuclease</keyword>
<organism evidence="4 5">
    <name type="scientific">Negadavirga shengliensis</name>
    <dbReference type="NCBI Taxonomy" id="1389218"/>
    <lineage>
        <taxon>Bacteria</taxon>
        <taxon>Pseudomonadati</taxon>
        <taxon>Bacteroidota</taxon>
        <taxon>Cytophagia</taxon>
        <taxon>Cytophagales</taxon>
        <taxon>Cyclobacteriaceae</taxon>
        <taxon>Negadavirga</taxon>
    </lineage>
</organism>
<comment type="similarity">
    <text evidence="1">Belongs to the N(4)/N(6)-methyltransferase family.</text>
</comment>
<dbReference type="InterPro" id="IPR021810">
    <property type="entry name" value="T1RH-like_C"/>
</dbReference>
<name>A0ABV9T7F5_9BACT</name>
<accession>A0ABV9T7F5</accession>
<evidence type="ECO:0000256" key="1">
    <source>
        <dbReference type="ARBA" id="ARBA00006594"/>
    </source>
</evidence>
<dbReference type="Proteomes" id="UP001595818">
    <property type="component" value="Unassembled WGS sequence"/>
</dbReference>
<evidence type="ECO:0000313" key="5">
    <source>
        <dbReference type="Proteomes" id="UP001595818"/>
    </source>
</evidence>
<dbReference type="GO" id="GO:0004519">
    <property type="term" value="F:endonuclease activity"/>
    <property type="evidence" value="ECO:0007669"/>
    <property type="project" value="UniProtKB-KW"/>
</dbReference>
<protein>
    <submittedName>
        <fullName evidence="4">Type I restriction enzyme endonuclease domain-containing protein</fullName>
    </submittedName>
</protein>
<keyword evidence="5" id="KW-1185">Reference proteome</keyword>
<dbReference type="InterPro" id="IPR038333">
    <property type="entry name" value="T1MK-like_N_sf"/>
</dbReference>
<feature type="domain" description="Type I restriction enzyme HindI endonuclease subunit-like C-terminal" evidence="3">
    <location>
        <begin position="35"/>
        <end position="69"/>
    </location>
</feature>
<sequence length="93" mass="10704">MTQELVKTLWVTADKLGNNMDAVEYKHVVLGLIFLKIEIKHILRKHGYPPDMQEKATETVLEQAKMMANMIDKEIKLYPDGNSDRDWGMAAED</sequence>
<gene>
    <name evidence="4" type="ORF">ACFPFU_21915</name>
</gene>
<dbReference type="RefSeq" id="WP_377068160.1">
    <property type="nucleotide sequence ID" value="NZ_JBHSJJ010000017.1"/>
</dbReference>
<keyword evidence="2" id="KW-0680">Restriction system</keyword>
<comment type="caution">
    <text evidence="4">The sequence shown here is derived from an EMBL/GenBank/DDBJ whole genome shotgun (WGS) entry which is preliminary data.</text>
</comment>
<dbReference type="EMBL" id="JBHSJJ010000017">
    <property type="protein sequence ID" value="MFC4874376.1"/>
    <property type="molecule type" value="Genomic_DNA"/>
</dbReference>
<evidence type="ECO:0000256" key="2">
    <source>
        <dbReference type="ARBA" id="ARBA00022747"/>
    </source>
</evidence>